<proteinExistence type="predicted"/>
<keyword evidence="2" id="KW-1185">Reference proteome</keyword>
<name>A0ABS8Y9Q1_DATST</name>
<sequence>MRTRAGCRFTTEQRDDEIVRPYMEKLMVGQNFSQDQTHDGESNELRIIGTEEQQNNESVGMEEDRGRLKLMWKSG</sequence>
<feature type="non-terminal residue" evidence="1">
    <location>
        <position position="75"/>
    </location>
</feature>
<evidence type="ECO:0000313" key="2">
    <source>
        <dbReference type="Proteomes" id="UP000823775"/>
    </source>
</evidence>
<evidence type="ECO:0000313" key="1">
    <source>
        <dbReference type="EMBL" id="MCE5167250.1"/>
    </source>
</evidence>
<gene>
    <name evidence="1" type="ORF">HAX54_044757</name>
</gene>
<comment type="caution">
    <text evidence="1">The sequence shown here is derived from an EMBL/GenBank/DDBJ whole genome shotgun (WGS) entry which is preliminary data.</text>
</comment>
<accession>A0ABS8Y9Q1</accession>
<organism evidence="1 2">
    <name type="scientific">Datura stramonium</name>
    <name type="common">Jimsonweed</name>
    <name type="synonym">Common thornapple</name>
    <dbReference type="NCBI Taxonomy" id="4076"/>
    <lineage>
        <taxon>Eukaryota</taxon>
        <taxon>Viridiplantae</taxon>
        <taxon>Streptophyta</taxon>
        <taxon>Embryophyta</taxon>
        <taxon>Tracheophyta</taxon>
        <taxon>Spermatophyta</taxon>
        <taxon>Magnoliopsida</taxon>
        <taxon>eudicotyledons</taxon>
        <taxon>Gunneridae</taxon>
        <taxon>Pentapetalae</taxon>
        <taxon>asterids</taxon>
        <taxon>lamiids</taxon>
        <taxon>Solanales</taxon>
        <taxon>Solanaceae</taxon>
        <taxon>Solanoideae</taxon>
        <taxon>Datureae</taxon>
        <taxon>Datura</taxon>
    </lineage>
</organism>
<dbReference type="EMBL" id="JACEIK010068658">
    <property type="protein sequence ID" value="MCE5167250.1"/>
    <property type="molecule type" value="Genomic_DNA"/>
</dbReference>
<reference evidence="1 2" key="1">
    <citation type="journal article" date="2021" name="BMC Genomics">
        <title>Datura genome reveals duplications of psychoactive alkaloid biosynthetic genes and high mutation rate following tissue culture.</title>
        <authorList>
            <person name="Rajewski A."/>
            <person name="Carter-House D."/>
            <person name="Stajich J."/>
            <person name="Litt A."/>
        </authorList>
    </citation>
    <scope>NUCLEOTIDE SEQUENCE [LARGE SCALE GENOMIC DNA]</scope>
    <source>
        <strain evidence="1">AR-01</strain>
    </source>
</reference>
<dbReference type="Proteomes" id="UP000823775">
    <property type="component" value="Unassembled WGS sequence"/>
</dbReference>
<protein>
    <submittedName>
        <fullName evidence="1">Uncharacterized protein</fullName>
    </submittedName>
</protein>